<proteinExistence type="predicted"/>
<dbReference type="RefSeq" id="WP_029426551.1">
    <property type="nucleotide sequence ID" value="NZ_CP012801.1"/>
</dbReference>
<dbReference type="PANTHER" id="PTHR40111">
    <property type="entry name" value="CEPHALOSPORIN-C DEACETYLASE"/>
    <property type="match status" value="1"/>
</dbReference>
<dbReference type="GO" id="GO:0005976">
    <property type="term" value="P:polysaccharide metabolic process"/>
    <property type="evidence" value="ECO:0007669"/>
    <property type="project" value="TreeGrafter"/>
</dbReference>
<dbReference type="InterPro" id="IPR008391">
    <property type="entry name" value="AXE1_dom"/>
</dbReference>
<dbReference type="KEGG" id="bcel:BcellWH2_03177"/>
<reference evidence="3 4" key="1">
    <citation type="journal article" date="2015" name="Science">
        <title>Genetic determinants of in vivo fitness and diet responsiveness in multiple human gut Bacteroides.</title>
        <authorList>
            <person name="Wu M."/>
            <person name="McNulty N.P."/>
            <person name="Rodionov D.A."/>
            <person name="Khoroshkin M.S."/>
            <person name="Griffin N.W."/>
            <person name="Cheng J."/>
            <person name="Latreille P."/>
            <person name="Kerstetter R.A."/>
            <person name="Terrapon N."/>
            <person name="Henrissat B."/>
            <person name="Osterman A.L."/>
            <person name="Gordon J.I."/>
        </authorList>
    </citation>
    <scope>NUCLEOTIDE SEQUENCE [LARGE SCALE GENOMIC DNA]</scope>
    <source>
        <strain evidence="3 4">WH2</strain>
    </source>
</reference>
<accession>A0A0P0GHB0</accession>
<dbReference type="EMBL" id="CP012801">
    <property type="protein sequence ID" value="ALJ60414.1"/>
    <property type="molecule type" value="Genomic_DNA"/>
</dbReference>
<feature type="active site" description="Charge relay system" evidence="1">
    <location>
        <position position="409"/>
    </location>
</feature>
<feature type="active site" description="Charge relay system" evidence="1">
    <location>
        <position position="380"/>
    </location>
</feature>
<keyword evidence="3" id="KW-0378">Hydrolase</keyword>
<dbReference type="PATRIC" id="fig|246787.4.peg.3292"/>
<name>A0A0P0GHB0_9BACE</name>
<dbReference type="GO" id="GO:0052689">
    <property type="term" value="F:carboxylic ester hydrolase activity"/>
    <property type="evidence" value="ECO:0007669"/>
    <property type="project" value="TreeGrafter"/>
</dbReference>
<dbReference type="PANTHER" id="PTHR40111:SF1">
    <property type="entry name" value="CEPHALOSPORIN-C DEACETYLASE"/>
    <property type="match status" value="1"/>
</dbReference>
<feature type="active site" description="Nucleophile" evidence="1">
    <location>
        <position position="295"/>
    </location>
</feature>
<gene>
    <name evidence="3" type="primary">axe7A_2</name>
    <name evidence="3" type="ORF">BcellWH2_03177</name>
</gene>
<dbReference type="SUPFAM" id="SSF53474">
    <property type="entry name" value="alpha/beta-Hydrolases"/>
    <property type="match status" value="1"/>
</dbReference>
<dbReference type="EC" id="3.1.1.-" evidence="3"/>
<organism evidence="3 4">
    <name type="scientific">Bacteroides cellulosilyticus</name>
    <dbReference type="NCBI Taxonomy" id="246787"/>
    <lineage>
        <taxon>Bacteria</taxon>
        <taxon>Pseudomonadati</taxon>
        <taxon>Bacteroidota</taxon>
        <taxon>Bacteroidia</taxon>
        <taxon>Bacteroidales</taxon>
        <taxon>Bacteroidaceae</taxon>
        <taxon>Bacteroides</taxon>
    </lineage>
</organism>
<dbReference type="Proteomes" id="UP000061809">
    <property type="component" value="Chromosome"/>
</dbReference>
<evidence type="ECO:0000259" key="2">
    <source>
        <dbReference type="Pfam" id="PF05448"/>
    </source>
</evidence>
<dbReference type="Pfam" id="PF05448">
    <property type="entry name" value="AXE1"/>
    <property type="match status" value="1"/>
</dbReference>
<dbReference type="InterPro" id="IPR039069">
    <property type="entry name" value="CE7"/>
</dbReference>
<dbReference type="Gene3D" id="3.40.50.1820">
    <property type="entry name" value="alpha/beta hydrolase"/>
    <property type="match status" value="1"/>
</dbReference>
<feature type="domain" description="Acetyl xylan esterase" evidence="2">
    <location>
        <begin position="127"/>
        <end position="415"/>
    </location>
</feature>
<evidence type="ECO:0000256" key="1">
    <source>
        <dbReference type="PIRSR" id="PIRSR639069-1"/>
    </source>
</evidence>
<sequence>MKKLLSTISLLFIVITLWSQPKEQMIKVLVAPDHTDWLYKPGETVKFNIRITKNNIPLQNANAYYELSYDMMPPLKKENVKLKNGELTINGSTMNIPGFMRCRVWTKHEDKTYSGYATAAFTPEDIKPTTTLPTDFEAFWEKAKSENSKIPIDSRLRLLPERCTGKVNVYEVNIQNYRIGSRLYGILCIPKAPGKYPAVLRVPGAGIRPYNGMIAEAEDGLITLEIGIHGVPVTMDPVIYNNLLYGGLNQYQYMNWDNRDEIYFKRVYIGCVRAADYIFSMDEFDGENLIVYGGSQGGALAIVTAALDPRIKGLVSFYPALCDLNGYVHGRAGGWPHLFRNSTESPEVLKQKTKNTPYYDVVNFARKIKVPGFYYLGYNDMTCPPTSMYSAYNTITAPKVLEIMEEAGHFSYPELWPKAKAWIYTHLQVNQ</sequence>
<evidence type="ECO:0000313" key="3">
    <source>
        <dbReference type="EMBL" id="ALJ60414.1"/>
    </source>
</evidence>
<evidence type="ECO:0000313" key="4">
    <source>
        <dbReference type="Proteomes" id="UP000061809"/>
    </source>
</evidence>
<protein>
    <submittedName>
        <fullName evidence="3">Acetyl esterase Axe7A</fullName>
        <ecNumber evidence="3">3.1.1.-</ecNumber>
    </submittedName>
</protein>
<dbReference type="InterPro" id="IPR029058">
    <property type="entry name" value="AB_hydrolase_fold"/>
</dbReference>
<dbReference type="AlphaFoldDB" id="A0A0P0GHB0"/>